<protein>
    <recommendedName>
        <fullName evidence="5">RING-type domain-containing protein</fullName>
    </recommendedName>
</protein>
<dbReference type="SUPFAM" id="SSF57850">
    <property type="entry name" value="RING/U-box"/>
    <property type="match status" value="1"/>
</dbReference>
<dbReference type="InterPro" id="IPR017907">
    <property type="entry name" value="Znf_RING_CS"/>
</dbReference>
<dbReference type="STRING" id="307972.A0A2G8JJR3"/>
<name>A0A2G8JJR3_STIJA</name>
<dbReference type="InterPro" id="IPR013083">
    <property type="entry name" value="Znf_RING/FYVE/PHD"/>
</dbReference>
<dbReference type="SUPFAM" id="SSF57845">
    <property type="entry name" value="B-box zinc-binding domain"/>
    <property type="match status" value="1"/>
</dbReference>
<dbReference type="InterPro" id="IPR001841">
    <property type="entry name" value="Znf_RING"/>
</dbReference>
<reference evidence="6 7" key="1">
    <citation type="journal article" date="2017" name="PLoS Biol.">
        <title>The sea cucumber genome provides insights into morphological evolution and visceral regeneration.</title>
        <authorList>
            <person name="Zhang X."/>
            <person name="Sun L."/>
            <person name="Yuan J."/>
            <person name="Sun Y."/>
            <person name="Gao Y."/>
            <person name="Zhang L."/>
            <person name="Li S."/>
            <person name="Dai H."/>
            <person name="Hamel J.F."/>
            <person name="Liu C."/>
            <person name="Yu Y."/>
            <person name="Liu S."/>
            <person name="Lin W."/>
            <person name="Guo K."/>
            <person name="Jin S."/>
            <person name="Xu P."/>
            <person name="Storey K.B."/>
            <person name="Huan P."/>
            <person name="Zhang T."/>
            <person name="Zhou Y."/>
            <person name="Zhang J."/>
            <person name="Lin C."/>
            <person name="Li X."/>
            <person name="Xing L."/>
            <person name="Huo D."/>
            <person name="Sun M."/>
            <person name="Wang L."/>
            <person name="Mercier A."/>
            <person name="Li F."/>
            <person name="Yang H."/>
            <person name="Xiang J."/>
        </authorList>
    </citation>
    <scope>NUCLEOTIDE SEQUENCE [LARGE SCALE GENOMIC DNA]</scope>
    <source>
        <strain evidence="6">Shaxun</strain>
        <tissue evidence="6">Muscle</tissue>
    </source>
</reference>
<dbReference type="PROSITE" id="PS00518">
    <property type="entry name" value="ZF_RING_1"/>
    <property type="match status" value="1"/>
</dbReference>
<accession>A0A2G8JJR3</accession>
<dbReference type="CDD" id="cd16579">
    <property type="entry name" value="RING-HC_PML_C-V"/>
    <property type="match status" value="1"/>
</dbReference>
<evidence type="ECO:0000313" key="6">
    <source>
        <dbReference type="EMBL" id="PIK35978.1"/>
    </source>
</evidence>
<dbReference type="Gene3D" id="3.30.160.60">
    <property type="entry name" value="Classic Zinc Finger"/>
    <property type="match status" value="1"/>
</dbReference>
<sequence>MATSTSLNELKENFFLCSVCLDQFNEPKMLPCLHRYCSLCLKKVIQASNDGTIECPMCTQVCQVPKGGVDGFKTDFHMKSVIEFLNLQKSVNNGDLKECISCSKKNKVFAYCFKCGDFLCEQCYKFHKDSRMLKDHQPHILKLANAEAMNLTLEELSAFTEDPRCHIHVKQQAQLCCSTCRNVPVCVPCTYSKHKGHDLHEVNELASHERMLLESKLTEINILKSRLYELPGKVEVIIGKLSENNAEKTETLKIQQKQLLYKLKDDKKEVTTERENGLMDINNRRDDEKLQISVREEKELSEVKQKYEEITKQTERKYDQESVDFNTKCDKREERVNGKLKILDDNLKELSVYIDIRTKQQKDELQKISNHCKQIIERYENFTTITSSILASKDEWADAQSCTLGEIGIYDIREGSLVTKNVGDVIGNWPANLGLECVTTDPDNKHIIVGTKSRNIYVFTDQLKYCHSIILPAVITVVHNITVHRGNLLVCDNDGDTAYAVSMEGSESKLMYEFSKPDLDECDWSPYGSAQTRTSSYTCYGAISPIRRVISWYSTVKMAVSF</sequence>
<keyword evidence="2 4" id="KW-0863">Zinc-finger</keyword>
<proteinExistence type="predicted"/>
<dbReference type="GO" id="GO:0008270">
    <property type="term" value="F:zinc ion binding"/>
    <property type="evidence" value="ECO:0007669"/>
    <property type="project" value="UniProtKB-KW"/>
</dbReference>
<dbReference type="Pfam" id="PF00097">
    <property type="entry name" value="zf-C3HC4"/>
    <property type="match status" value="1"/>
</dbReference>
<evidence type="ECO:0000256" key="2">
    <source>
        <dbReference type="ARBA" id="ARBA00022771"/>
    </source>
</evidence>
<keyword evidence="7" id="KW-1185">Reference proteome</keyword>
<dbReference type="PANTHER" id="PTHR25462:SF296">
    <property type="entry name" value="MEIOTIC P26, ISOFORM F"/>
    <property type="match status" value="1"/>
</dbReference>
<feature type="domain" description="RING-type" evidence="5">
    <location>
        <begin position="17"/>
        <end position="59"/>
    </location>
</feature>
<evidence type="ECO:0000259" key="5">
    <source>
        <dbReference type="PROSITE" id="PS50089"/>
    </source>
</evidence>
<evidence type="ECO:0000256" key="4">
    <source>
        <dbReference type="PROSITE-ProRule" id="PRU00175"/>
    </source>
</evidence>
<dbReference type="SUPFAM" id="SSF101898">
    <property type="entry name" value="NHL repeat"/>
    <property type="match status" value="1"/>
</dbReference>
<dbReference type="EMBL" id="MRZV01001770">
    <property type="protein sequence ID" value="PIK35978.1"/>
    <property type="molecule type" value="Genomic_DNA"/>
</dbReference>
<dbReference type="Proteomes" id="UP000230750">
    <property type="component" value="Unassembled WGS sequence"/>
</dbReference>
<dbReference type="AlphaFoldDB" id="A0A2G8JJR3"/>
<dbReference type="InterPro" id="IPR018957">
    <property type="entry name" value="Znf_C3HC4_RING-type"/>
</dbReference>
<evidence type="ECO:0000256" key="3">
    <source>
        <dbReference type="ARBA" id="ARBA00022833"/>
    </source>
</evidence>
<dbReference type="SMART" id="SM00184">
    <property type="entry name" value="RING"/>
    <property type="match status" value="1"/>
</dbReference>
<dbReference type="InterPro" id="IPR047153">
    <property type="entry name" value="TRIM45/56/19-like"/>
</dbReference>
<dbReference type="PROSITE" id="PS50089">
    <property type="entry name" value="ZF_RING_2"/>
    <property type="match status" value="1"/>
</dbReference>
<gene>
    <name evidence="6" type="ORF">BSL78_27192</name>
</gene>
<keyword evidence="3" id="KW-0862">Zinc</keyword>
<dbReference type="Gene3D" id="3.30.40.10">
    <property type="entry name" value="Zinc/RING finger domain, C3HC4 (zinc finger)"/>
    <property type="match status" value="1"/>
</dbReference>
<organism evidence="6 7">
    <name type="scientific">Stichopus japonicus</name>
    <name type="common">Sea cucumber</name>
    <dbReference type="NCBI Taxonomy" id="307972"/>
    <lineage>
        <taxon>Eukaryota</taxon>
        <taxon>Metazoa</taxon>
        <taxon>Echinodermata</taxon>
        <taxon>Eleutherozoa</taxon>
        <taxon>Echinozoa</taxon>
        <taxon>Holothuroidea</taxon>
        <taxon>Aspidochirotacea</taxon>
        <taxon>Aspidochirotida</taxon>
        <taxon>Stichopodidae</taxon>
        <taxon>Apostichopus</taxon>
    </lineage>
</organism>
<comment type="caution">
    <text evidence="6">The sequence shown here is derived from an EMBL/GenBank/DDBJ whole genome shotgun (WGS) entry which is preliminary data.</text>
</comment>
<dbReference type="OrthoDB" id="6105938at2759"/>
<evidence type="ECO:0000313" key="7">
    <source>
        <dbReference type="Proteomes" id="UP000230750"/>
    </source>
</evidence>
<dbReference type="PANTHER" id="PTHR25462">
    <property type="entry name" value="BONUS, ISOFORM C-RELATED"/>
    <property type="match status" value="1"/>
</dbReference>
<keyword evidence="1" id="KW-0479">Metal-binding</keyword>
<evidence type="ECO:0000256" key="1">
    <source>
        <dbReference type="ARBA" id="ARBA00022723"/>
    </source>
</evidence>